<dbReference type="AlphaFoldDB" id="A0A9D4IIU1"/>
<dbReference type="InterPro" id="IPR008922">
    <property type="entry name" value="Di-copper_centre_dom_sf"/>
</dbReference>
<protein>
    <recommendedName>
        <fullName evidence="3">Tyrosinase copper-binding domain-containing protein</fullName>
    </recommendedName>
</protein>
<dbReference type="PANTHER" id="PTHR11474">
    <property type="entry name" value="TYROSINASE FAMILY MEMBER"/>
    <property type="match status" value="1"/>
</dbReference>
<organism evidence="4 5">
    <name type="scientific">Dreissena polymorpha</name>
    <name type="common">Zebra mussel</name>
    <name type="synonym">Mytilus polymorpha</name>
    <dbReference type="NCBI Taxonomy" id="45954"/>
    <lineage>
        <taxon>Eukaryota</taxon>
        <taxon>Metazoa</taxon>
        <taxon>Spiralia</taxon>
        <taxon>Lophotrochozoa</taxon>
        <taxon>Mollusca</taxon>
        <taxon>Bivalvia</taxon>
        <taxon>Autobranchia</taxon>
        <taxon>Heteroconchia</taxon>
        <taxon>Euheterodonta</taxon>
        <taxon>Imparidentia</taxon>
        <taxon>Neoheterodontei</taxon>
        <taxon>Myida</taxon>
        <taxon>Dreissenoidea</taxon>
        <taxon>Dreissenidae</taxon>
        <taxon>Dreissena</taxon>
    </lineage>
</organism>
<keyword evidence="5" id="KW-1185">Reference proteome</keyword>
<comment type="caution">
    <text evidence="4">The sequence shown here is derived from an EMBL/GenBank/DDBJ whole genome shotgun (WGS) entry which is preliminary data.</text>
</comment>
<feature type="domain" description="Tyrosinase copper-binding" evidence="3">
    <location>
        <begin position="124"/>
        <end position="135"/>
    </location>
</feature>
<evidence type="ECO:0000256" key="2">
    <source>
        <dbReference type="ARBA" id="ARBA00023008"/>
    </source>
</evidence>
<dbReference type="SUPFAM" id="SSF48056">
    <property type="entry name" value="Di-copper centre-containing domain"/>
    <property type="match status" value="1"/>
</dbReference>
<dbReference type="Pfam" id="PF00264">
    <property type="entry name" value="Tyrosinase"/>
    <property type="match status" value="1"/>
</dbReference>
<reference evidence="4" key="2">
    <citation type="submission" date="2020-11" db="EMBL/GenBank/DDBJ databases">
        <authorList>
            <person name="McCartney M.A."/>
            <person name="Auch B."/>
            <person name="Kono T."/>
            <person name="Mallez S."/>
            <person name="Becker A."/>
            <person name="Gohl D.M."/>
            <person name="Silverstein K.A.T."/>
            <person name="Koren S."/>
            <person name="Bechman K.B."/>
            <person name="Herman A."/>
            <person name="Abrahante J.E."/>
            <person name="Garbe J."/>
        </authorList>
    </citation>
    <scope>NUCLEOTIDE SEQUENCE</scope>
    <source>
        <strain evidence="4">Duluth1</strain>
        <tissue evidence="4">Whole animal</tissue>
    </source>
</reference>
<dbReference type="PANTHER" id="PTHR11474:SF126">
    <property type="entry name" value="TYROSINASE-LIKE PROTEIN TYR-1-RELATED"/>
    <property type="match status" value="1"/>
</dbReference>
<evidence type="ECO:0000313" key="5">
    <source>
        <dbReference type="Proteomes" id="UP000828390"/>
    </source>
</evidence>
<evidence type="ECO:0000259" key="3">
    <source>
        <dbReference type="PROSITE" id="PS00498"/>
    </source>
</evidence>
<dbReference type="Proteomes" id="UP000828390">
    <property type="component" value="Unassembled WGS sequence"/>
</dbReference>
<dbReference type="GO" id="GO:0016491">
    <property type="term" value="F:oxidoreductase activity"/>
    <property type="evidence" value="ECO:0007669"/>
    <property type="project" value="InterPro"/>
</dbReference>
<dbReference type="InterPro" id="IPR050316">
    <property type="entry name" value="Tyrosinase/Hemocyanin"/>
</dbReference>
<gene>
    <name evidence="4" type="ORF">DPMN_174702</name>
</gene>
<proteinExistence type="predicted"/>
<keyword evidence="1" id="KW-0479">Metal-binding</keyword>
<evidence type="ECO:0000313" key="4">
    <source>
        <dbReference type="EMBL" id="KAH3773343.1"/>
    </source>
</evidence>
<dbReference type="EMBL" id="JAIWYP010000009">
    <property type="protein sequence ID" value="KAH3773343.1"/>
    <property type="molecule type" value="Genomic_DNA"/>
</dbReference>
<dbReference type="PRINTS" id="PR00092">
    <property type="entry name" value="TYROSINASE"/>
</dbReference>
<evidence type="ECO:0000256" key="1">
    <source>
        <dbReference type="ARBA" id="ARBA00022723"/>
    </source>
</evidence>
<name>A0A9D4IIU1_DREPO</name>
<dbReference type="InterPro" id="IPR002227">
    <property type="entry name" value="Tyrosinase_Cu-bd"/>
</dbReference>
<dbReference type="Gene3D" id="1.10.1280.10">
    <property type="entry name" value="Di-copper center containing domain from catechol oxidase"/>
    <property type="match status" value="1"/>
</dbReference>
<sequence>MRRIDPSVSIPYWDSTLDMDMAKPENTVVFSPEFLGNGRGHVTTGPFANWVTPVGPLTRNIAANSSVLFTLFTKENIRMIMTRCQTRDITSPTALPEFDLDHLHGGPHRWIGGQMSGLNTAAHDPAFLLHHAFVDYIWEMFRNHQIQDCGVNPSFNYPEATGQHAPERPMDGLPGYVNIDGYQSYWTQNWYRYKRAPKCPNCGSPYLTCHPVRKVCISIERKLTPHELPSLRLGSTESLQDEARSEVAMLNIGATF</sequence>
<dbReference type="GO" id="GO:0046872">
    <property type="term" value="F:metal ion binding"/>
    <property type="evidence" value="ECO:0007669"/>
    <property type="project" value="UniProtKB-KW"/>
</dbReference>
<reference evidence="4" key="1">
    <citation type="journal article" date="2019" name="bioRxiv">
        <title>The Genome of the Zebra Mussel, Dreissena polymorpha: A Resource for Invasive Species Research.</title>
        <authorList>
            <person name="McCartney M.A."/>
            <person name="Auch B."/>
            <person name="Kono T."/>
            <person name="Mallez S."/>
            <person name="Zhang Y."/>
            <person name="Obille A."/>
            <person name="Becker A."/>
            <person name="Abrahante J.E."/>
            <person name="Garbe J."/>
            <person name="Badalamenti J.P."/>
            <person name="Herman A."/>
            <person name="Mangelson H."/>
            <person name="Liachko I."/>
            <person name="Sullivan S."/>
            <person name="Sone E.D."/>
            <person name="Koren S."/>
            <person name="Silverstein K.A.T."/>
            <person name="Beckman K.B."/>
            <person name="Gohl D.M."/>
        </authorList>
    </citation>
    <scope>NUCLEOTIDE SEQUENCE</scope>
    <source>
        <strain evidence="4">Duluth1</strain>
        <tissue evidence="4">Whole animal</tissue>
    </source>
</reference>
<keyword evidence="2" id="KW-0186">Copper</keyword>
<accession>A0A9D4IIU1</accession>
<dbReference type="PROSITE" id="PS00498">
    <property type="entry name" value="TYROSINASE_2"/>
    <property type="match status" value="1"/>
</dbReference>